<organism evidence="2 3">
    <name type="scientific">Sulfitobacter mediterraneus</name>
    <dbReference type="NCBI Taxonomy" id="83219"/>
    <lineage>
        <taxon>Bacteria</taxon>
        <taxon>Pseudomonadati</taxon>
        <taxon>Pseudomonadota</taxon>
        <taxon>Alphaproteobacteria</taxon>
        <taxon>Rhodobacterales</taxon>
        <taxon>Roseobacteraceae</taxon>
        <taxon>Sulfitobacter</taxon>
    </lineage>
</organism>
<feature type="transmembrane region" description="Helical" evidence="1">
    <location>
        <begin position="46"/>
        <end position="67"/>
    </location>
</feature>
<feature type="transmembrane region" description="Helical" evidence="1">
    <location>
        <begin position="73"/>
        <end position="91"/>
    </location>
</feature>
<evidence type="ECO:0000313" key="3">
    <source>
        <dbReference type="Proteomes" id="UP000027337"/>
    </source>
</evidence>
<dbReference type="AlphaFoldDB" id="A0A061SR63"/>
<protein>
    <submittedName>
        <fullName evidence="2">Membrane protein</fullName>
    </submittedName>
</protein>
<proteinExistence type="predicted"/>
<evidence type="ECO:0000313" key="2">
    <source>
        <dbReference type="EMBL" id="KAJ02143.1"/>
    </source>
</evidence>
<keyword evidence="3" id="KW-1185">Reference proteome</keyword>
<dbReference type="eggNOG" id="COG5395">
    <property type="taxonomic scope" value="Bacteria"/>
</dbReference>
<accession>A0A061SR63</accession>
<comment type="caution">
    <text evidence="2">The sequence shown here is derived from an EMBL/GenBank/DDBJ whole genome shotgun (WGS) entry which is preliminary data.</text>
</comment>
<dbReference type="RefSeq" id="WP_037910085.1">
    <property type="nucleotide sequence ID" value="NZ_CP068998.1"/>
</dbReference>
<dbReference type="EMBL" id="JEMU01000014">
    <property type="protein sequence ID" value="KAJ02143.1"/>
    <property type="molecule type" value="Genomic_DNA"/>
</dbReference>
<keyword evidence="1" id="KW-0472">Membrane</keyword>
<keyword evidence="1" id="KW-0812">Transmembrane</keyword>
<gene>
    <name evidence="2" type="ORF">PM02_15420</name>
</gene>
<evidence type="ECO:0000256" key="1">
    <source>
        <dbReference type="SAM" id="Phobius"/>
    </source>
</evidence>
<dbReference type="GeneID" id="72436842"/>
<sequence>MTLTPLLRADPIVQIHAIAAMLALGIAVLMFTLPRGTPLHKRMGRVWVASMAVTALSSFGIWGFRLIGPFSPIHLLSAYVLYGLVGAVRAARQGRIAEHQAIMKSIVFWGLIVAGAFTFIPGRIMFSVVGGG</sequence>
<name>A0A061SR63_9RHOB</name>
<feature type="transmembrane region" description="Helical" evidence="1">
    <location>
        <begin position="106"/>
        <end position="126"/>
    </location>
</feature>
<keyword evidence="1" id="KW-1133">Transmembrane helix</keyword>
<feature type="transmembrane region" description="Helical" evidence="1">
    <location>
        <begin position="12"/>
        <end position="34"/>
    </location>
</feature>
<dbReference type="Proteomes" id="UP000027337">
    <property type="component" value="Unassembled WGS sequence"/>
</dbReference>
<reference evidence="2 3" key="1">
    <citation type="journal article" date="2014" name="Genome Announc.">
        <title>Draft Genome Sequences of Two Isolates of the Roseobacter Group, Sulfitobacter sp. Strains 3SOLIMAR09 and 1FIGIMAR09, from Harbors of Mallorca Island (Mediterranean Sea).</title>
        <authorList>
            <person name="Mas-Llado M."/>
            <person name="Pina-Villalonga J.M."/>
            <person name="Brunet-Galmes I."/>
            <person name="Nogales B."/>
            <person name="Bosch R."/>
        </authorList>
    </citation>
    <scope>NUCLEOTIDE SEQUENCE [LARGE SCALE GENOMIC DNA]</scope>
    <source>
        <strain evidence="2 3">1FIGIMAR09</strain>
    </source>
</reference>
<dbReference type="Pfam" id="PF10067">
    <property type="entry name" value="DUF2306"/>
    <property type="match status" value="1"/>
</dbReference>
<dbReference type="InterPro" id="IPR018750">
    <property type="entry name" value="DUF2306_membrane"/>
</dbReference>